<dbReference type="AlphaFoldDB" id="A0A242MB69"/>
<evidence type="ECO:0000313" key="4">
    <source>
        <dbReference type="Proteomes" id="UP000195221"/>
    </source>
</evidence>
<dbReference type="EMBL" id="NBTY01000198">
    <property type="protein sequence ID" value="OTP67069.1"/>
    <property type="molecule type" value="Genomic_DNA"/>
</dbReference>
<proteinExistence type="predicted"/>
<reference evidence="1 3" key="1">
    <citation type="submission" date="2017-03" db="EMBL/GenBank/DDBJ databases">
        <title>Genome analysis of strain PAMC 26510.</title>
        <authorList>
            <person name="Oh H.-M."/>
            <person name="Yang J.-A."/>
        </authorList>
    </citation>
    <scope>NUCLEOTIDE SEQUENCE [LARGE SCALE GENOMIC DNA]</scope>
    <source>
        <strain evidence="1 3">PAMC 26510</strain>
    </source>
</reference>
<evidence type="ECO:0000313" key="3">
    <source>
        <dbReference type="Proteomes" id="UP000194546"/>
    </source>
</evidence>
<accession>A0A242MB69</accession>
<evidence type="ECO:0000313" key="2">
    <source>
        <dbReference type="EMBL" id="OTP67983.1"/>
    </source>
</evidence>
<sequence>MSISDEAGGIIVASGEALLTAALTTALPLDALLTVAPVALLLSLEPPQAVKM</sequence>
<gene>
    <name evidence="1" type="ORF">PAMC26510_31990</name>
    <name evidence="2" type="ORF">PAMC26577_35145</name>
</gene>
<dbReference type="EMBL" id="NBTZ01000142">
    <property type="protein sequence ID" value="OTP67983.1"/>
    <property type="molecule type" value="Genomic_DNA"/>
</dbReference>
<protein>
    <submittedName>
        <fullName evidence="2">Uncharacterized protein</fullName>
    </submittedName>
</protein>
<dbReference type="Proteomes" id="UP000195221">
    <property type="component" value="Unassembled WGS sequence"/>
</dbReference>
<dbReference type="Proteomes" id="UP000194546">
    <property type="component" value="Unassembled WGS sequence"/>
</dbReference>
<organism evidence="2 4">
    <name type="scientific">Caballeronia sordidicola</name>
    <name type="common">Burkholderia sordidicola</name>
    <dbReference type="NCBI Taxonomy" id="196367"/>
    <lineage>
        <taxon>Bacteria</taxon>
        <taxon>Pseudomonadati</taxon>
        <taxon>Pseudomonadota</taxon>
        <taxon>Betaproteobacteria</taxon>
        <taxon>Burkholderiales</taxon>
        <taxon>Burkholderiaceae</taxon>
        <taxon>Caballeronia</taxon>
    </lineage>
</organism>
<comment type="caution">
    <text evidence="2">The sequence shown here is derived from an EMBL/GenBank/DDBJ whole genome shotgun (WGS) entry which is preliminary data.</text>
</comment>
<name>A0A242MB69_CABSO</name>
<evidence type="ECO:0000313" key="1">
    <source>
        <dbReference type="EMBL" id="OTP67069.1"/>
    </source>
</evidence>
<reference evidence="2 4" key="2">
    <citation type="submission" date="2017-03" db="EMBL/GenBank/DDBJ databases">
        <title>Genome analysis of strain PAMC 26577.</title>
        <authorList>
            <person name="Oh H.-M."/>
            <person name="Yang J.-A."/>
        </authorList>
    </citation>
    <scope>NUCLEOTIDE SEQUENCE [LARGE SCALE GENOMIC DNA]</scope>
    <source>
        <strain evidence="2 4">PAMC 26577</strain>
    </source>
</reference>